<comment type="caution">
    <text evidence="2">The sequence shown here is derived from an EMBL/GenBank/DDBJ whole genome shotgun (WGS) entry which is preliminary data.</text>
</comment>
<dbReference type="InterPro" id="IPR048367">
    <property type="entry name" value="TNP-like_RNaseH_C"/>
</dbReference>
<dbReference type="EMBL" id="CADEBD010000289">
    <property type="protein sequence ID" value="CAB3232330.1"/>
    <property type="molecule type" value="Genomic_DNA"/>
</dbReference>
<proteinExistence type="predicted"/>
<evidence type="ECO:0000313" key="2">
    <source>
        <dbReference type="EMBL" id="CAB3232330.1"/>
    </source>
</evidence>
<name>A0A8S0ZGH2_ARCPL</name>
<gene>
    <name evidence="2" type="ORF">APLA_LOCUS5658</name>
</gene>
<reference evidence="2 3" key="1">
    <citation type="submission" date="2020-04" db="EMBL/GenBank/DDBJ databases">
        <authorList>
            <person name="Wallbank WR R."/>
            <person name="Pardo Diaz C."/>
            <person name="Kozak K."/>
            <person name="Martin S."/>
            <person name="Jiggins C."/>
            <person name="Moest M."/>
            <person name="Warren A I."/>
            <person name="Byers J.R.P. K."/>
            <person name="Montejo-Kovacevich G."/>
            <person name="Yen C E."/>
        </authorList>
    </citation>
    <scope>NUCLEOTIDE SEQUENCE [LARGE SCALE GENOMIC DNA]</scope>
</reference>
<dbReference type="PANTHER" id="PTHR47577">
    <property type="entry name" value="THAP DOMAIN-CONTAINING PROTEIN 6"/>
    <property type="match status" value="1"/>
</dbReference>
<feature type="domain" description="Transposable element P transposase-like RNase H C-terminal" evidence="1">
    <location>
        <begin position="2"/>
        <end position="36"/>
    </location>
</feature>
<protein>
    <recommendedName>
        <fullName evidence="1">Transposable element P transposase-like RNase H C-terminal domain-containing protein</fullName>
    </recommendedName>
</protein>
<dbReference type="OrthoDB" id="65740at2759"/>
<sequence>MYRISQDHLELLFGLIRKHGGYNNNPNVLQLRAAYKKMLSHLELRSSFTGNCIPLDNFSILHYSSQNVINSTTNCNRHDPLEYEVLESTRALDTDKEAEDNCNIFANMLDDENVTEASKIIVSYISGYVSTRLTKELKCEECIDSLTTTQKLPHHKLISIKDMGGL</sequence>
<evidence type="ECO:0000259" key="1">
    <source>
        <dbReference type="Pfam" id="PF21789"/>
    </source>
</evidence>
<evidence type="ECO:0000313" key="3">
    <source>
        <dbReference type="Proteomes" id="UP000494256"/>
    </source>
</evidence>
<dbReference type="AlphaFoldDB" id="A0A8S0ZGH2"/>
<dbReference type="PANTHER" id="PTHR47577:SF2">
    <property type="entry name" value="THAP DOMAIN CONTAINING 9"/>
    <property type="match status" value="1"/>
</dbReference>
<accession>A0A8S0ZGH2</accession>
<organism evidence="2 3">
    <name type="scientific">Arctia plantaginis</name>
    <name type="common">Wood tiger moth</name>
    <name type="synonym">Phalaena plantaginis</name>
    <dbReference type="NCBI Taxonomy" id="874455"/>
    <lineage>
        <taxon>Eukaryota</taxon>
        <taxon>Metazoa</taxon>
        <taxon>Ecdysozoa</taxon>
        <taxon>Arthropoda</taxon>
        <taxon>Hexapoda</taxon>
        <taxon>Insecta</taxon>
        <taxon>Pterygota</taxon>
        <taxon>Neoptera</taxon>
        <taxon>Endopterygota</taxon>
        <taxon>Lepidoptera</taxon>
        <taxon>Glossata</taxon>
        <taxon>Ditrysia</taxon>
        <taxon>Noctuoidea</taxon>
        <taxon>Erebidae</taxon>
        <taxon>Arctiinae</taxon>
        <taxon>Arctia</taxon>
    </lineage>
</organism>
<dbReference type="Proteomes" id="UP000494256">
    <property type="component" value="Unassembled WGS sequence"/>
</dbReference>
<dbReference type="Pfam" id="PF21789">
    <property type="entry name" value="TNP-like_RNaseH_C"/>
    <property type="match status" value="1"/>
</dbReference>